<dbReference type="Pfam" id="PF07081">
    <property type="entry name" value="DUF1349"/>
    <property type="match status" value="1"/>
</dbReference>
<proteinExistence type="predicted"/>
<evidence type="ECO:0000313" key="1">
    <source>
        <dbReference type="EMBL" id="OLP52569.1"/>
    </source>
</evidence>
<dbReference type="Gene3D" id="2.60.120.200">
    <property type="match status" value="1"/>
</dbReference>
<protein>
    <submittedName>
        <fullName evidence="1">Regulation of enolase 1</fullName>
    </submittedName>
</protein>
<dbReference type="InterPro" id="IPR009784">
    <property type="entry name" value="DUF1349"/>
</dbReference>
<name>A0A1Q9ACG1_9HYPH</name>
<organism evidence="1 2">
    <name type="scientific">Xaviernesmea rhizosphaerae</name>
    <dbReference type="NCBI Taxonomy" id="1672749"/>
    <lineage>
        <taxon>Bacteria</taxon>
        <taxon>Pseudomonadati</taxon>
        <taxon>Pseudomonadota</taxon>
        <taxon>Alphaproteobacteria</taxon>
        <taxon>Hyphomicrobiales</taxon>
        <taxon>Rhizobiaceae</taxon>
        <taxon>Rhizobium/Agrobacterium group</taxon>
        <taxon>Xaviernesmea</taxon>
    </lineage>
</organism>
<dbReference type="SUPFAM" id="SSF49899">
    <property type="entry name" value="Concanavalin A-like lectins/glucanases"/>
    <property type="match status" value="1"/>
</dbReference>
<sequence>MFETGRWLNEPKDWRIEEETLCVTTDAGTDFWRETHYGFTRDSGHAFMAAHRGGFTASLRVQADYSALYDQAGIMVRVDERHWIKAGIELSDGIACLGSVLTNGQSDWATGPYAGDARDIRLRVTVDKGVLRLQASADGRHWPLVRLCPFPQAETYHVGPMCCTPERAGLIVRFSDFTLTPPLGKDLHDLS</sequence>
<dbReference type="InterPro" id="IPR015987">
    <property type="entry name" value="UCP022704"/>
</dbReference>
<dbReference type="STRING" id="1672749.BJF92_03120"/>
<dbReference type="PANTHER" id="PTHR35332">
    <property type="entry name" value="REGULATION OF ENOLASE PROTEIN 1"/>
    <property type="match status" value="1"/>
</dbReference>
<dbReference type="PANTHER" id="PTHR35332:SF2">
    <property type="entry name" value="REGULATION OF ENOLASE PROTEIN 1"/>
    <property type="match status" value="1"/>
</dbReference>
<dbReference type="PIRSF" id="PIRSF022704">
    <property type="entry name" value="UCP022704"/>
    <property type="match status" value="1"/>
</dbReference>
<comment type="caution">
    <text evidence="1">The sequence shown here is derived from an EMBL/GenBank/DDBJ whole genome shotgun (WGS) entry which is preliminary data.</text>
</comment>
<gene>
    <name evidence="1" type="ORF">BJF92_03120</name>
</gene>
<accession>A0A1Q9ACG1</accession>
<dbReference type="InterPro" id="IPR013320">
    <property type="entry name" value="ConA-like_dom_sf"/>
</dbReference>
<dbReference type="OrthoDB" id="9814707at2"/>
<evidence type="ECO:0000313" key="2">
    <source>
        <dbReference type="Proteomes" id="UP000186143"/>
    </source>
</evidence>
<reference evidence="1 2" key="1">
    <citation type="submission" date="2016-09" db="EMBL/GenBank/DDBJ databases">
        <title>Rhizobium sp. nov., a novel species isolated from the rice rhizosphere.</title>
        <authorList>
            <person name="Zhao J."/>
            <person name="Zhang X."/>
        </authorList>
    </citation>
    <scope>NUCLEOTIDE SEQUENCE [LARGE SCALE GENOMIC DNA]</scope>
    <source>
        <strain evidence="1 2">MH17</strain>
    </source>
</reference>
<dbReference type="AlphaFoldDB" id="A0A1Q9ACG1"/>
<dbReference type="RefSeq" id="WP_075637391.1">
    <property type="nucleotide sequence ID" value="NZ_MKIO01000048.1"/>
</dbReference>
<dbReference type="Proteomes" id="UP000186143">
    <property type="component" value="Unassembled WGS sequence"/>
</dbReference>
<dbReference type="EMBL" id="MKIO01000048">
    <property type="protein sequence ID" value="OLP52569.1"/>
    <property type="molecule type" value="Genomic_DNA"/>
</dbReference>